<evidence type="ECO:0000313" key="8">
    <source>
        <dbReference type="WBParaSite" id="HPBE_0000143501-mRNA-1"/>
    </source>
</evidence>
<evidence type="ECO:0000256" key="3">
    <source>
        <dbReference type="ARBA" id="ARBA00022692"/>
    </source>
</evidence>
<evidence type="ECO:0000313" key="6">
    <source>
        <dbReference type="EMBL" id="VDO19818.1"/>
    </source>
</evidence>
<dbReference type="GO" id="GO:0005886">
    <property type="term" value="C:plasma membrane"/>
    <property type="evidence" value="ECO:0007669"/>
    <property type="project" value="TreeGrafter"/>
</dbReference>
<comment type="subcellular location">
    <subcellularLocation>
        <location evidence="1">Membrane</location>
    </subcellularLocation>
</comment>
<protein>
    <submittedName>
        <fullName evidence="8">CUB domain-containing protein</fullName>
    </submittedName>
</protein>
<dbReference type="WBParaSite" id="HPBE_0000143501-mRNA-1">
    <property type="protein sequence ID" value="HPBE_0000143501-mRNA-1"/>
    <property type="gene ID" value="HPBE_0000143501"/>
</dbReference>
<dbReference type="AlphaFoldDB" id="A0A183F5J3"/>
<evidence type="ECO:0000313" key="7">
    <source>
        <dbReference type="Proteomes" id="UP000050761"/>
    </source>
</evidence>
<gene>
    <name evidence="6" type="ORF">HPBE_LOCUS1436</name>
</gene>
<evidence type="ECO:0000256" key="1">
    <source>
        <dbReference type="ARBA" id="ARBA00004370"/>
    </source>
</evidence>
<comment type="similarity">
    <text evidence="2">Belongs to the CDC50/LEM3 family.</text>
</comment>
<name>A0A183F5J3_HELPZ</name>
<dbReference type="PANTHER" id="PTHR10926">
    <property type="entry name" value="CELL CYCLE CONTROL PROTEIN 50"/>
    <property type="match status" value="1"/>
</dbReference>
<proteinExistence type="inferred from homology"/>
<dbReference type="Pfam" id="PF03381">
    <property type="entry name" value="CDC50"/>
    <property type="match status" value="1"/>
</dbReference>
<accession>A0A3P7WQ69</accession>
<dbReference type="EMBL" id="UZAH01001572">
    <property type="protein sequence ID" value="VDO19818.1"/>
    <property type="molecule type" value="Genomic_DNA"/>
</dbReference>
<evidence type="ECO:0000256" key="5">
    <source>
        <dbReference type="ARBA" id="ARBA00023136"/>
    </source>
</evidence>
<keyword evidence="3" id="KW-0812">Transmembrane</keyword>
<dbReference type="GO" id="GO:0005783">
    <property type="term" value="C:endoplasmic reticulum"/>
    <property type="evidence" value="ECO:0007669"/>
    <property type="project" value="TreeGrafter"/>
</dbReference>
<dbReference type="Proteomes" id="UP000050761">
    <property type="component" value="Unassembled WGS sequence"/>
</dbReference>
<dbReference type="PANTHER" id="PTHR10926:SF23">
    <property type="entry name" value="CELL CYCLE CONTROL PROTEIN 50A"/>
    <property type="match status" value="1"/>
</dbReference>
<dbReference type="GO" id="GO:0005794">
    <property type="term" value="C:Golgi apparatus"/>
    <property type="evidence" value="ECO:0007669"/>
    <property type="project" value="TreeGrafter"/>
</dbReference>
<evidence type="ECO:0000256" key="4">
    <source>
        <dbReference type="ARBA" id="ARBA00022989"/>
    </source>
</evidence>
<organism evidence="7 8">
    <name type="scientific">Heligmosomoides polygyrus</name>
    <name type="common">Parasitic roundworm</name>
    <dbReference type="NCBI Taxonomy" id="6339"/>
    <lineage>
        <taxon>Eukaryota</taxon>
        <taxon>Metazoa</taxon>
        <taxon>Ecdysozoa</taxon>
        <taxon>Nematoda</taxon>
        <taxon>Chromadorea</taxon>
        <taxon>Rhabditida</taxon>
        <taxon>Rhabditina</taxon>
        <taxon>Rhabditomorpha</taxon>
        <taxon>Strongyloidea</taxon>
        <taxon>Heligmosomidae</taxon>
        <taxon>Heligmosomoides</taxon>
    </lineage>
</organism>
<dbReference type="OrthoDB" id="340608at2759"/>
<sequence>MPDEIPRIPRSRGKTNKPKALELQIKYTNCTTSTGNSTSEINDFSYPDGSTQCHLSFAITENFTGTVKFYYGLREFYQNNRLYIESRNDVQLIGNLDEVCA</sequence>
<keyword evidence="4" id="KW-1133">Transmembrane helix</keyword>
<keyword evidence="7" id="KW-1185">Reference proteome</keyword>
<reference evidence="8" key="2">
    <citation type="submission" date="2019-09" db="UniProtKB">
        <authorList>
            <consortium name="WormBaseParasite"/>
        </authorList>
    </citation>
    <scope>IDENTIFICATION</scope>
</reference>
<accession>A0A183F5J3</accession>
<keyword evidence="5" id="KW-0472">Membrane</keyword>
<dbReference type="InterPro" id="IPR005045">
    <property type="entry name" value="CDC50/LEM3_fam"/>
</dbReference>
<reference evidence="6 7" key="1">
    <citation type="submission" date="2018-11" db="EMBL/GenBank/DDBJ databases">
        <authorList>
            <consortium name="Pathogen Informatics"/>
        </authorList>
    </citation>
    <scope>NUCLEOTIDE SEQUENCE [LARGE SCALE GENOMIC DNA]</scope>
</reference>
<evidence type="ECO:0000256" key="2">
    <source>
        <dbReference type="ARBA" id="ARBA00009457"/>
    </source>
</evidence>